<feature type="transmembrane region" description="Helical" evidence="8">
    <location>
        <begin position="162"/>
        <end position="185"/>
    </location>
</feature>
<dbReference type="InterPro" id="IPR000276">
    <property type="entry name" value="GPCR_Rhodpsn"/>
</dbReference>
<evidence type="ECO:0000256" key="2">
    <source>
        <dbReference type="ARBA" id="ARBA00022692"/>
    </source>
</evidence>
<evidence type="ECO:0000256" key="4">
    <source>
        <dbReference type="ARBA" id="ARBA00023040"/>
    </source>
</evidence>
<reference evidence="10" key="1">
    <citation type="submission" date="2022-01" db="EMBL/GenBank/DDBJ databases">
        <authorList>
            <person name="Braso-Vives M."/>
        </authorList>
    </citation>
    <scope>NUCLEOTIDE SEQUENCE</scope>
</reference>
<evidence type="ECO:0000256" key="7">
    <source>
        <dbReference type="ARBA" id="ARBA00023224"/>
    </source>
</evidence>
<evidence type="ECO:0000256" key="6">
    <source>
        <dbReference type="ARBA" id="ARBA00023170"/>
    </source>
</evidence>
<evidence type="ECO:0000313" key="10">
    <source>
        <dbReference type="EMBL" id="CAH1245554.1"/>
    </source>
</evidence>
<dbReference type="Gene3D" id="1.20.1070.10">
    <property type="entry name" value="Rhodopsin 7-helix transmembrane proteins"/>
    <property type="match status" value="1"/>
</dbReference>
<dbReference type="PANTHER" id="PTHR24243">
    <property type="entry name" value="G-PROTEIN COUPLED RECEPTOR"/>
    <property type="match status" value="1"/>
</dbReference>
<dbReference type="AlphaFoldDB" id="A0A8K0EE29"/>
<dbReference type="GO" id="GO:0016020">
    <property type="term" value="C:membrane"/>
    <property type="evidence" value="ECO:0007669"/>
    <property type="project" value="UniProtKB-SubCell"/>
</dbReference>
<feature type="transmembrane region" description="Helical" evidence="8">
    <location>
        <begin position="263"/>
        <end position="282"/>
    </location>
</feature>
<keyword evidence="7" id="KW-0807">Transducer</keyword>
<evidence type="ECO:0000256" key="1">
    <source>
        <dbReference type="ARBA" id="ARBA00004141"/>
    </source>
</evidence>
<keyword evidence="3 8" id="KW-1133">Transmembrane helix</keyword>
<dbReference type="SUPFAM" id="SSF81321">
    <property type="entry name" value="Family A G protein-coupled receptor-like"/>
    <property type="match status" value="1"/>
</dbReference>
<dbReference type="PANTHER" id="PTHR24243:SF208">
    <property type="entry name" value="PYROKININ-1 RECEPTOR"/>
    <property type="match status" value="1"/>
</dbReference>
<organism evidence="10 11">
    <name type="scientific">Branchiostoma lanceolatum</name>
    <name type="common">Common lancelet</name>
    <name type="synonym">Amphioxus lanceolatum</name>
    <dbReference type="NCBI Taxonomy" id="7740"/>
    <lineage>
        <taxon>Eukaryota</taxon>
        <taxon>Metazoa</taxon>
        <taxon>Chordata</taxon>
        <taxon>Cephalochordata</taxon>
        <taxon>Leptocardii</taxon>
        <taxon>Amphioxiformes</taxon>
        <taxon>Branchiostomatidae</taxon>
        <taxon>Branchiostoma</taxon>
    </lineage>
</organism>
<protein>
    <submittedName>
        <fullName evidence="10">GHSR protein</fullName>
    </submittedName>
</protein>
<dbReference type="PRINTS" id="PR00237">
    <property type="entry name" value="GPCRRHODOPSN"/>
</dbReference>
<dbReference type="GO" id="GO:0004930">
    <property type="term" value="F:G protein-coupled receptor activity"/>
    <property type="evidence" value="ECO:0007669"/>
    <property type="project" value="UniProtKB-KW"/>
</dbReference>
<dbReference type="CDD" id="cd00637">
    <property type="entry name" value="7tm_classA_rhodopsin-like"/>
    <property type="match status" value="1"/>
</dbReference>
<dbReference type="PROSITE" id="PS50262">
    <property type="entry name" value="G_PROTEIN_RECEP_F1_2"/>
    <property type="match status" value="1"/>
</dbReference>
<keyword evidence="4" id="KW-0297">G-protein coupled receptor</keyword>
<feature type="transmembrane region" description="Helical" evidence="8">
    <location>
        <begin position="48"/>
        <end position="69"/>
    </location>
</feature>
<name>A0A8K0EE29_BRALA</name>
<feature type="transmembrane region" description="Helical" evidence="8">
    <location>
        <begin position="124"/>
        <end position="142"/>
    </location>
</feature>
<feature type="domain" description="G-protein coupled receptors family 1 profile" evidence="9">
    <location>
        <begin position="28"/>
        <end position="287"/>
    </location>
</feature>
<accession>A0A8K0EE29</accession>
<dbReference type="EMBL" id="OV696699">
    <property type="protein sequence ID" value="CAH1245554.1"/>
    <property type="molecule type" value="Genomic_DNA"/>
</dbReference>
<dbReference type="Pfam" id="PF00001">
    <property type="entry name" value="7tm_1"/>
    <property type="match status" value="1"/>
</dbReference>
<keyword evidence="6" id="KW-0675">Receptor</keyword>
<evidence type="ECO:0000259" key="9">
    <source>
        <dbReference type="PROSITE" id="PS50262"/>
    </source>
</evidence>
<proteinExistence type="predicted"/>
<feature type="transmembrane region" description="Helical" evidence="8">
    <location>
        <begin position="12"/>
        <end position="36"/>
    </location>
</feature>
<evidence type="ECO:0000313" key="11">
    <source>
        <dbReference type="Proteomes" id="UP000838412"/>
    </source>
</evidence>
<evidence type="ECO:0000256" key="5">
    <source>
        <dbReference type="ARBA" id="ARBA00023136"/>
    </source>
</evidence>
<comment type="subcellular location">
    <subcellularLocation>
        <location evidence="1">Membrane</location>
        <topology evidence="1">Multi-pass membrane protein</topology>
    </subcellularLocation>
</comment>
<evidence type="ECO:0000256" key="8">
    <source>
        <dbReference type="SAM" id="Phobius"/>
    </source>
</evidence>
<keyword evidence="11" id="KW-1185">Reference proteome</keyword>
<gene>
    <name evidence="10" type="primary">GHSR</name>
    <name evidence="10" type="ORF">BLAG_LOCUS7846</name>
</gene>
<feature type="transmembrane region" description="Helical" evidence="8">
    <location>
        <begin position="232"/>
        <end position="257"/>
    </location>
</feature>
<dbReference type="InterPro" id="IPR017452">
    <property type="entry name" value="GPCR_Rhodpsn_7TM"/>
</dbReference>
<sequence length="333" mass="37170">MEALSDSNPVYYAQISLFSLNVAVGVLGNLLILGMTIRHAEMRTPPNLLICSLCVADIALLLLALANFSPMSVSTLAFVKILRQMFFSVSVANLTAVCFLRYFSVYHPLKNKRLVSKGRVKKTLAATWLLCFLLATPTAVVTTKPAWASEALLTHMHIVYTLSYSVVFFFLPMLVLILVFVALVLRFKRTDKEGCGEDHQQSGRRLRRATVVHGQAKRKQLHRQVIKCTGSLLVLFGVCCLPSNIAQVAEALIALGYDNHLSAIYINSAITSTFVLFFYMSLKPVVYLTTTLPTCKLFWEMIKPTGSSRRPVEEIELNTIRLPSPCETEVQYV</sequence>
<keyword evidence="5 8" id="KW-0472">Membrane</keyword>
<feature type="transmembrane region" description="Helical" evidence="8">
    <location>
        <begin position="81"/>
        <end position="103"/>
    </location>
</feature>
<keyword evidence="2 8" id="KW-0812">Transmembrane</keyword>
<dbReference type="Proteomes" id="UP000838412">
    <property type="component" value="Chromosome 14"/>
</dbReference>
<dbReference type="OrthoDB" id="10363130at2759"/>
<evidence type="ECO:0000256" key="3">
    <source>
        <dbReference type="ARBA" id="ARBA00022989"/>
    </source>
</evidence>